<evidence type="ECO:0000313" key="2">
    <source>
        <dbReference type="EMBL" id="SDP69781.1"/>
    </source>
</evidence>
<dbReference type="EMBL" id="FNIR01000023">
    <property type="protein sequence ID" value="SDP69781.1"/>
    <property type="molecule type" value="Genomic_DNA"/>
</dbReference>
<feature type="domain" description="NAD(P)-binding" evidence="1">
    <location>
        <begin position="11"/>
        <end position="56"/>
    </location>
</feature>
<dbReference type="AlphaFoldDB" id="A0A1H0UUL7"/>
<dbReference type="RefSeq" id="WP_207500851.1">
    <property type="nucleotide sequence ID" value="NZ_FNIR01000023.1"/>
</dbReference>
<organism evidence="2 3">
    <name type="scientific">Klenkia soli</name>
    <dbReference type="NCBI Taxonomy" id="1052260"/>
    <lineage>
        <taxon>Bacteria</taxon>
        <taxon>Bacillati</taxon>
        <taxon>Actinomycetota</taxon>
        <taxon>Actinomycetes</taxon>
        <taxon>Geodermatophilales</taxon>
        <taxon>Geodermatophilaceae</taxon>
        <taxon>Klenkia</taxon>
    </lineage>
</organism>
<accession>A0A1H0UUL7</accession>
<protein>
    <submittedName>
        <fullName evidence="2">GDP-mannose 4,6 dehydratase</fullName>
    </submittedName>
</protein>
<dbReference type="Gene3D" id="3.90.25.10">
    <property type="entry name" value="UDP-galactose 4-epimerase, domain 1"/>
    <property type="match status" value="1"/>
</dbReference>
<keyword evidence="3" id="KW-1185">Reference proteome</keyword>
<name>A0A1H0UUL7_9ACTN</name>
<dbReference type="InterPro" id="IPR016040">
    <property type="entry name" value="NAD(P)-bd_dom"/>
</dbReference>
<gene>
    <name evidence="2" type="ORF">SAMN05660199_04645</name>
</gene>
<dbReference type="STRING" id="1052260.SAMN05660199_04645"/>
<feature type="non-terminal residue" evidence="2">
    <location>
        <position position="1"/>
    </location>
</feature>
<evidence type="ECO:0000259" key="1">
    <source>
        <dbReference type="Pfam" id="PF16363"/>
    </source>
</evidence>
<dbReference type="Proteomes" id="UP000199088">
    <property type="component" value="Unassembled WGS sequence"/>
</dbReference>
<dbReference type="Pfam" id="PF16363">
    <property type="entry name" value="GDP_Man_Dehyd"/>
    <property type="match status" value="1"/>
</dbReference>
<dbReference type="SUPFAM" id="SSF51735">
    <property type="entry name" value="NAD(P)-binding Rossmann-fold domains"/>
    <property type="match status" value="1"/>
</dbReference>
<dbReference type="InterPro" id="IPR036291">
    <property type="entry name" value="NAD(P)-bd_dom_sf"/>
</dbReference>
<reference evidence="3" key="1">
    <citation type="submission" date="2016-10" db="EMBL/GenBank/DDBJ databases">
        <authorList>
            <person name="Varghese N."/>
            <person name="Submissions S."/>
        </authorList>
    </citation>
    <scope>NUCLEOTIDE SEQUENCE [LARGE SCALE GENOMIC DNA]</scope>
    <source>
        <strain evidence="3">DSM 45843</strain>
    </source>
</reference>
<evidence type="ECO:0000313" key="3">
    <source>
        <dbReference type="Proteomes" id="UP000199088"/>
    </source>
</evidence>
<sequence length="77" mass="8899">RLSFEHADLEWEQHVAYDQRYERPSEVDALVGDYTKARTILGWEPKVLTPDLVKIMVDADIKQLDDQLSGRAVRVDS</sequence>
<proteinExistence type="predicted"/>